<organism evidence="2 3">
    <name type="scientific">Oikopleura dioica</name>
    <name type="common">Tunicate</name>
    <dbReference type="NCBI Taxonomy" id="34765"/>
    <lineage>
        <taxon>Eukaryota</taxon>
        <taxon>Metazoa</taxon>
        <taxon>Chordata</taxon>
        <taxon>Tunicata</taxon>
        <taxon>Appendicularia</taxon>
        <taxon>Copelata</taxon>
        <taxon>Oikopleuridae</taxon>
        <taxon>Oikopleura</taxon>
    </lineage>
</organism>
<name>A0ABN7SQQ8_OIKDI</name>
<evidence type="ECO:0000313" key="2">
    <source>
        <dbReference type="EMBL" id="CAG5105624.1"/>
    </source>
</evidence>
<keyword evidence="3" id="KW-1185">Reference proteome</keyword>
<evidence type="ECO:0000256" key="1">
    <source>
        <dbReference type="SAM" id="MobiDB-lite"/>
    </source>
</evidence>
<feature type="region of interest" description="Disordered" evidence="1">
    <location>
        <begin position="194"/>
        <end position="224"/>
    </location>
</feature>
<dbReference type="Proteomes" id="UP001158576">
    <property type="component" value="Chromosome 1"/>
</dbReference>
<protein>
    <submittedName>
        <fullName evidence="2">Oidioi.mRNA.OKI2018_I69.chr1.g2299.t1.cds</fullName>
    </submittedName>
</protein>
<accession>A0ABN7SQQ8</accession>
<dbReference type="EMBL" id="OU015566">
    <property type="protein sequence ID" value="CAG5105624.1"/>
    <property type="molecule type" value="Genomic_DNA"/>
</dbReference>
<feature type="compositionally biased region" description="Basic and acidic residues" evidence="1">
    <location>
        <begin position="200"/>
        <end position="221"/>
    </location>
</feature>
<reference evidence="2 3" key="1">
    <citation type="submission" date="2021-04" db="EMBL/GenBank/DDBJ databases">
        <authorList>
            <person name="Bliznina A."/>
        </authorList>
    </citation>
    <scope>NUCLEOTIDE SEQUENCE [LARGE SCALE GENOMIC DNA]</scope>
</reference>
<proteinExistence type="predicted"/>
<gene>
    <name evidence="2" type="ORF">OKIOD_LOCUS11064</name>
</gene>
<evidence type="ECO:0000313" key="3">
    <source>
        <dbReference type="Proteomes" id="UP001158576"/>
    </source>
</evidence>
<sequence length="645" mass="73727">MKISIFSSFLGVHSSAKVSGVKGKEVRCDVENILAEIFENEGDRKSGIKRLLRGYKVRPDKEHKNPSSFRLKKQELINWEPKKGAAIAHVRCIYQPDFRTKIKCLADGRAVLEGEIPKCERGCQVSQLGLFSENSSDGSCSAPISGIEPQGSRCKRRCIKNSSIETSKPIFCACNDKFCKYTVAHQGRDLPFNPEPLNKLCEENQNDERPSEPRRGKEKMRSHSVGFSSHMQLDAVSGSFTEEKEKECRSYYTGEFDSGSGSEIEIYRNTTRDTVLEIMLQDAGAYEMEKDSMSGWFREDLLGDPVDDINSLASKVTRNSNRYNFHETLGETGAKISDEEEVISFTRTFSDRYFDSPVNFKCSYQKKTILSRERDIYHQNTVETTEIWKDFRIDFTSRPQRLGDRIGVGIRWNSPPSKVDVRFHPVTCFVPVGESKFPVVENSCYAEPVKTFPSSDVQIWSKEKFSFSFQSFTFSDSTEFEFTEKVICDIEFCLGSNCTINTSCPRFYTSPLRELKDAVDDSRYEYKLIFMTVPHCMKCKSVKKKFLKWPQQHGYDNVKYIVFCAETVSKGRDWVVNAGPKELEYVNFPYWLYWKGGLKGEALYNMSSGITALAEERLSDLITVRVDTETQKHYGGGSCYTRKAE</sequence>